<evidence type="ECO:0000313" key="2">
    <source>
        <dbReference type="Proteomes" id="UP000257109"/>
    </source>
</evidence>
<sequence>MNNITPWSTDICNYIVTSKFPPKASRQYKEKLESDAKYYVWDDLYLWRLYSDQVICRCIPDFEIKDVHQFISAYERCQRAGMAISRRHEMPQ</sequence>
<accession>A0A371FJ31</accession>
<reference evidence="1" key="1">
    <citation type="submission" date="2018-05" db="EMBL/GenBank/DDBJ databases">
        <title>Draft genome of Mucuna pruriens seed.</title>
        <authorList>
            <person name="Nnadi N.E."/>
            <person name="Vos R."/>
            <person name="Hasami M.H."/>
            <person name="Devisetty U.K."/>
            <person name="Aguiy J.C."/>
        </authorList>
    </citation>
    <scope>NUCLEOTIDE SEQUENCE [LARGE SCALE GENOMIC DNA]</scope>
    <source>
        <strain evidence="1">JCA_2017</strain>
    </source>
</reference>
<dbReference type="OrthoDB" id="1739170at2759"/>
<dbReference type="EMBL" id="QJKJ01008907">
    <property type="protein sequence ID" value="RDX78315.1"/>
    <property type="molecule type" value="Genomic_DNA"/>
</dbReference>
<keyword evidence="2" id="KW-1185">Reference proteome</keyword>
<comment type="caution">
    <text evidence="1">The sequence shown here is derived from an EMBL/GenBank/DDBJ whole genome shotgun (WGS) entry which is preliminary data.</text>
</comment>
<dbReference type="Proteomes" id="UP000257109">
    <property type="component" value="Unassembled WGS sequence"/>
</dbReference>
<organism evidence="1 2">
    <name type="scientific">Mucuna pruriens</name>
    <name type="common">Velvet bean</name>
    <name type="synonym">Dolichos pruriens</name>
    <dbReference type="NCBI Taxonomy" id="157652"/>
    <lineage>
        <taxon>Eukaryota</taxon>
        <taxon>Viridiplantae</taxon>
        <taxon>Streptophyta</taxon>
        <taxon>Embryophyta</taxon>
        <taxon>Tracheophyta</taxon>
        <taxon>Spermatophyta</taxon>
        <taxon>Magnoliopsida</taxon>
        <taxon>eudicotyledons</taxon>
        <taxon>Gunneridae</taxon>
        <taxon>Pentapetalae</taxon>
        <taxon>rosids</taxon>
        <taxon>fabids</taxon>
        <taxon>Fabales</taxon>
        <taxon>Fabaceae</taxon>
        <taxon>Papilionoideae</taxon>
        <taxon>50 kb inversion clade</taxon>
        <taxon>NPAAA clade</taxon>
        <taxon>indigoferoid/millettioid clade</taxon>
        <taxon>Phaseoleae</taxon>
        <taxon>Mucuna</taxon>
    </lineage>
</organism>
<gene>
    <name evidence="1" type="ORF">CR513_41435</name>
</gene>
<evidence type="ECO:0000313" key="1">
    <source>
        <dbReference type="EMBL" id="RDX78315.1"/>
    </source>
</evidence>
<protein>
    <submittedName>
        <fullName evidence="1">Uncharacterized protein</fullName>
    </submittedName>
</protein>
<dbReference type="AlphaFoldDB" id="A0A371FJ31"/>
<feature type="non-terminal residue" evidence="1">
    <location>
        <position position="1"/>
    </location>
</feature>
<name>A0A371FJ31_MUCPR</name>
<proteinExistence type="predicted"/>